<dbReference type="AlphaFoldDB" id="A0A816PFS9"/>
<protein>
    <submittedName>
        <fullName evidence="1">(rape) hypothetical protein</fullName>
    </submittedName>
</protein>
<evidence type="ECO:0000313" key="1">
    <source>
        <dbReference type="EMBL" id="CAF2048542.1"/>
    </source>
</evidence>
<dbReference type="EMBL" id="HG994363">
    <property type="protein sequence ID" value="CAF2048542.1"/>
    <property type="molecule type" value="Genomic_DNA"/>
</dbReference>
<proteinExistence type="predicted"/>
<organism evidence="1">
    <name type="scientific">Brassica napus</name>
    <name type="common">Rape</name>
    <dbReference type="NCBI Taxonomy" id="3708"/>
    <lineage>
        <taxon>Eukaryota</taxon>
        <taxon>Viridiplantae</taxon>
        <taxon>Streptophyta</taxon>
        <taxon>Embryophyta</taxon>
        <taxon>Tracheophyta</taxon>
        <taxon>Spermatophyta</taxon>
        <taxon>Magnoliopsida</taxon>
        <taxon>eudicotyledons</taxon>
        <taxon>Gunneridae</taxon>
        <taxon>Pentapetalae</taxon>
        <taxon>rosids</taxon>
        <taxon>malvids</taxon>
        <taxon>Brassicales</taxon>
        <taxon>Brassicaceae</taxon>
        <taxon>Brassiceae</taxon>
        <taxon>Brassica</taxon>
    </lineage>
</organism>
<accession>A0A816PFS9</accession>
<reference evidence="1" key="1">
    <citation type="submission" date="2021-01" db="EMBL/GenBank/DDBJ databases">
        <authorList>
            <consortium name="Genoscope - CEA"/>
            <person name="William W."/>
        </authorList>
    </citation>
    <scope>NUCLEOTIDE SEQUENCE</scope>
</reference>
<name>A0A816PFS9_BRANA</name>
<dbReference type="Proteomes" id="UP001295469">
    <property type="component" value="Chromosome A09"/>
</dbReference>
<gene>
    <name evidence="1" type="ORF">DARMORV10_A09P51540.1</name>
</gene>
<sequence length="129" mass="14732">MKAAVVTRKSSTEVNGELRYVNVAILCPPHHHDLRPQIYLRRINFIFKPCSSSIPKYVSIKRQHRRDGAARELRCRRPQTASSTLIQCHDEAKSGTALFPLLSFFHTEIAYDSFTARRESLVGATMVNF</sequence>